<dbReference type="OMA" id="HAKINGC"/>
<evidence type="ECO:0000313" key="8">
    <source>
        <dbReference type="EMBL" id="KAF8395252.1"/>
    </source>
</evidence>
<evidence type="ECO:0000256" key="2">
    <source>
        <dbReference type="ARBA" id="ARBA00023015"/>
    </source>
</evidence>
<dbReference type="OrthoDB" id="1911901at2759"/>
<evidence type="ECO:0000256" key="1">
    <source>
        <dbReference type="ARBA" id="ARBA00004123"/>
    </source>
</evidence>
<organism evidence="8 9">
    <name type="scientific">Tetracentron sinense</name>
    <name type="common">Spur-leaf</name>
    <dbReference type="NCBI Taxonomy" id="13715"/>
    <lineage>
        <taxon>Eukaryota</taxon>
        <taxon>Viridiplantae</taxon>
        <taxon>Streptophyta</taxon>
        <taxon>Embryophyta</taxon>
        <taxon>Tracheophyta</taxon>
        <taxon>Spermatophyta</taxon>
        <taxon>Magnoliopsida</taxon>
        <taxon>Trochodendrales</taxon>
        <taxon>Trochodendraceae</taxon>
        <taxon>Tetracentron</taxon>
    </lineage>
</organism>
<dbReference type="AlphaFoldDB" id="A0A835DC08"/>
<evidence type="ECO:0000313" key="9">
    <source>
        <dbReference type="Proteomes" id="UP000655225"/>
    </source>
</evidence>
<sequence length="185" mass="20050">MGSDLNLHDISSIDQPNPISSITQLVLPRRSSTRDRHKKVNGRGRRVRIPALSAARIFQLTRELRHRSDGETIEWLLRQTEPSIMAATGTGTVTANSVSTTAGPIPPASSSPSTSSCSSTSCNIQPVPGVSKNRVGTGFFVGSRFESVEMSCRIDGLEFPGNGFEHMPFTALLLQPETEEGKEQQ</sequence>
<evidence type="ECO:0000256" key="5">
    <source>
        <dbReference type="ARBA" id="ARBA00023242"/>
    </source>
</evidence>
<keyword evidence="5" id="KW-0539">Nucleus</keyword>
<protein>
    <recommendedName>
        <fullName evidence="7">TCP domain-containing protein</fullName>
    </recommendedName>
</protein>
<proteinExistence type="predicted"/>
<dbReference type="GO" id="GO:0005634">
    <property type="term" value="C:nucleus"/>
    <property type="evidence" value="ECO:0007669"/>
    <property type="project" value="UniProtKB-SubCell"/>
</dbReference>
<accession>A0A835DC08</accession>
<dbReference type="InterPro" id="IPR005333">
    <property type="entry name" value="Transcription_factor_TCP"/>
</dbReference>
<reference evidence="8 9" key="1">
    <citation type="submission" date="2020-04" db="EMBL/GenBank/DDBJ databases">
        <title>Plant Genome Project.</title>
        <authorList>
            <person name="Zhang R.-G."/>
        </authorList>
    </citation>
    <scope>NUCLEOTIDE SEQUENCE [LARGE SCALE GENOMIC DNA]</scope>
    <source>
        <strain evidence="8">YNK0</strain>
        <tissue evidence="8">Leaf</tissue>
    </source>
</reference>
<dbReference type="PANTHER" id="PTHR31072">
    <property type="entry name" value="TRANSCRIPTION FACTOR TCP4-RELATED"/>
    <property type="match status" value="1"/>
</dbReference>
<evidence type="ECO:0000256" key="3">
    <source>
        <dbReference type="ARBA" id="ARBA00023125"/>
    </source>
</evidence>
<dbReference type="InterPro" id="IPR017887">
    <property type="entry name" value="TF_TCP_subgr"/>
</dbReference>
<feature type="region of interest" description="Disordered" evidence="6">
    <location>
        <begin position="99"/>
        <end position="118"/>
    </location>
</feature>
<dbReference type="Proteomes" id="UP000655225">
    <property type="component" value="Unassembled WGS sequence"/>
</dbReference>
<dbReference type="GO" id="GO:0043565">
    <property type="term" value="F:sequence-specific DNA binding"/>
    <property type="evidence" value="ECO:0007669"/>
    <property type="project" value="TreeGrafter"/>
</dbReference>
<comment type="subcellular location">
    <subcellularLocation>
        <location evidence="1">Nucleus</location>
    </subcellularLocation>
</comment>
<evidence type="ECO:0000256" key="6">
    <source>
        <dbReference type="SAM" id="MobiDB-lite"/>
    </source>
</evidence>
<name>A0A835DC08_TETSI</name>
<dbReference type="Pfam" id="PF03634">
    <property type="entry name" value="TCP"/>
    <property type="match status" value="1"/>
</dbReference>
<dbReference type="GO" id="GO:0003700">
    <property type="term" value="F:DNA-binding transcription factor activity"/>
    <property type="evidence" value="ECO:0007669"/>
    <property type="project" value="InterPro"/>
</dbReference>
<gene>
    <name evidence="8" type="ORF">HHK36_019194</name>
</gene>
<dbReference type="PANTHER" id="PTHR31072:SF91">
    <property type="entry name" value="TRANSCRIPTION FACTOR TCP6"/>
    <property type="match status" value="1"/>
</dbReference>
<keyword evidence="4" id="KW-0804">Transcription</keyword>
<keyword evidence="9" id="KW-1185">Reference proteome</keyword>
<comment type="caution">
    <text evidence="8">The sequence shown here is derived from an EMBL/GenBank/DDBJ whole genome shotgun (WGS) entry which is preliminary data.</text>
</comment>
<keyword evidence="3" id="KW-0238">DNA-binding</keyword>
<keyword evidence="2" id="KW-0805">Transcription regulation</keyword>
<feature type="domain" description="TCP" evidence="7">
    <location>
        <begin position="33"/>
        <end position="87"/>
    </location>
</feature>
<dbReference type="EMBL" id="JABCRI010000013">
    <property type="protein sequence ID" value="KAF8395252.1"/>
    <property type="molecule type" value="Genomic_DNA"/>
</dbReference>
<evidence type="ECO:0000259" key="7">
    <source>
        <dbReference type="PROSITE" id="PS51369"/>
    </source>
</evidence>
<evidence type="ECO:0000256" key="4">
    <source>
        <dbReference type="ARBA" id="ARBA00023163"/>
    </source>
</evidence>
<dbReference type="PROSITE" id="PS51369">
    <property type="entry name" value="TCP"/>
    <property type="match status" value="1"/>
</dbReference>